<keyword evidence="3" id="KW-1185">Reference proteome</keyword>
<dbReference type="AlphaFoldDB" id="A0A6S7HKD7"/>
<reference evidence="2" key="1">
    <citation type="submission" date="2020-04" db="EMBL/GenBank/DDBJ databases">
        <authorList>
            <person name="Alioto T."/>
            <person name="Alioto T."/>
            <person name="Gomez Garrido J."/>
        </authorList>
    </citation>
    <scope>NUCLEOTIDE SEQUENCE</scope>
    <source>
        <strain evidence="2">A484AB</strain>
    </source>
</reference>
<comment type="caution">
    <text evidence="2">The sequence shown here is derived from an EMBL/GenBank/DDBJ whole genome shotgun (WGS) entry which is preliminary data.</text>
</comment>
<evidence type="ECO:0000313" key="3">
    <source>
        <dbReference type="Proteomes" id="UP001152795"/>
    </source>
</evidence>
<feature type="compositionally biased region" description="Basic and acidic residues" evidence="1">
    <location>
        <begin position="83"/>
        <end position="108"/>
    </location>
</feature>
<feature type="compositionally biased region" description="Acidic residues" evidence="1">
    <location>
        <begin position="109"/>
        <end position="124"/>
    </location>
</feature>
<protein>
    <submittedName>
        <fullName evidence="2">Uncharacterized protein</fullName>
    </submittedName>
</protein>
<proteinExistence type="predicted"/>
<gene>
    <name evidence="2" type="ORF">PACLA_8A047512</name>
</gene>
<evidence type="ECO:0000256" key="1">
    <source>
        <dbReference type="SAM" id="MobiDB-lite"/>
    </source>
</evidence>
<feature type="compositionally biased region" description="Basic and acidic residues" evidence="1">
    <location>
        <begin position="125"/>
        <end position="139"/>
    </location>
</feature>
<accession>A0A6S7HKD7</accession>
<organism evidence="2 3">
    <name type="scientific">Paramuricea clavata</name>
    <name type="common">Red gorgonian</name>
    <name type="synonym">Violescent sea-whip</name>
    <dbReference type="NCBI Taxonomy" id="317549"/>
    <lineage>
        <taxon>Eukaryota</taxon>
        <taxon>Metazoa</taxon>
        <taxon>Cnidaria</taxon>
        <taxon>Anthozoa</taxon>
        <taxon>Octocorallia</taxon>
        <taxon>Malacalcyonacea</taxon>
        <taxon>Plexauridae</taxon>
        <taxon>Paramuricea</taxon>
    </lineage>
</organism>
<sequence length="186" mass="21381">MQLDWDSIWDELYESDSNPVEVEKTGFSSALTRGYIVPCDFSYSQEQEPLFQDAFAVKGCSGPFLDGDESESEQEMEDENETTSERSEAECKDEKSEGKDGWQDKDKLECEEEWVVFQEESESDISEKEMEREEERNSKKKVEASGPYFICLRLDTALENLGLEKAACFHNCGCNWKLCELFSECS</sequence>
<dbReference type="Proteomes" id="UP001152795">
    <property type="component" value="Unassembled WGS sequence"/>
</dbReference>
<feature type="compositionally biased region" description="Acidic residues" evidence="1">
    <location>
        <begin position="66"/>
        <end position="82"/>
    </location>
</feature>
<name>A0A6S7HKD7_PARCT</name>
<evidence type="ECO:0000313" key="2">
    <source>
        <dbReference type="EMBL" id="CAB4003640.1"/>
    </source>
</evidence>
<feature type="region of interest" description="Disordered" evidence="1">
    <location>
        <begin position="62"/>
        <end position="139"/>
    </location>
</feature>
<dbReference type="EMBL" id="CACRXK020004686">
    <property type="protein sequence ID" value="CAB4003640.1"/>
    <property type="molecule type" value="Genomic_DNA"/>
</dbReference>